<keyword evidence="2" id="KW-1185">Reference proteome</keyword>
<protein>
    <submittedName>
        <fullName evidence="1">Uncharacterized protein</fullName>
    </submittedName>
</protein>
<name>A0A9D4KH79_DREPO</name>
<proteinExistence type="predicted"/>
<gene>
    <name evidence="1" type="ORF">DPMN_112518</name>
</gene>
<reference evidence="1" key="2">
    <citation type="submission" date="2020-11" db="EMBL/GenBank/DDBJ databases">
        <authorList>
            <person name="McCartney M.A."/>
            <person name="Auch B."/>
            <person name="Kono T."/>
            <person name="Mallez S."/>
            <person name="Becker A."/>
            <person name="Gohl D.M."/>
            <person name="Silverstein K.A.T."/>
            <person name="Koren S."/>
            <person name="Bechman K.B."/>
            <person name="Herman A."/>
            <person name="Abrahante J.E."/>
            <person name="Garbe J."/>
        </authorList>
    </citation>
    <scope>NUCLEOTIDE SEQUENCE</scope>
    <source>
        <strain evidence="1">Duluth1</strain>
        <tissue evidence="1">Whole animal</tissue>
    </source>
</reference>
<dbReference type="EMBL" id="JAIWYP010000004">
    <property type="protein sequence ID" value="KAH3839096.1"/>
    <property type="molecule type" value="Genomic_DNA"/>
</dbReference>
<accession>A0A9D4KH79</accession>
<comment type="caution">
    <text evidence="1">The sequence shown here is derived from an EMBL/GenBank/DDBJ whole genome shotgun (WGS) entry which is preliminary data.</text>
</comment>
<dbReference type="Proteomes" id="UP000828390">
    <property type="component" value="Unassembled WGS sequence"/>
</dbReference>
<evidence type="ECO:0000313" key="2">
    <source>
        <dbReference type="Proteomes" id="UP000828390"/>
    </source>
</evidence>
<organism evidence="1 2">
    <name type="scientific">Dreissena polymorpha</name>
    <name type="common">Zebra mussel</name>
    <name type="synonym">Mytilus polymorpha</name>
    <dbReference type="NCBI Taxonomy" id="45954"/>
    <lineage>
        <taxon>Eukaryota</taxon>
        <taxon>Metazoa</taxon>
        <taxon>Spiralia</taxon>
        <taxon>Lophotrochozoa</taxon>
        <taxon>Mollusca</taxon>
        <taxon>Bivalvia</taxon>
        <taxon>Autobranchia</taxon>
        <taxon>Heteroconchia</taxon>
        <taxon>Euheterodonta</taxon>
        <taxon>Imparidentia</taxon>
        <taxon>Neoheterodontei</taxon>
        <taxon>Myida</taxon>
        <taxon>Dreissenoidea</taxon>
        <taxon>Dreissenidae</taxon>
        <taxon>Dreissena</taxon>
    </lineage>
</organism>
<dbReference type="AlphaFoldDB" id="A0A9D4KH79"/>
<sequence>MFSYGMDITKSGVFTSLDSSLPNTAMIKGLWKVESIGVIDIIETPADDIAFEDFRDTLKFVNERYEVTWS</sequence>
<reference evidence="1" key="1">
    <citation type="journal article" date="2019" name="bioRxiv">
        <title>The Genome of the Zebra Mussel, Dreissena polymorpha: A Resource for Invasive Species Research.</title>
        <authorList>
            <person name="McCartney M.A."/>
            <person name="Auch B."/>
            <person name="Kono T."/>
            <person name="Mallez S."/>
            <person name="Zhang Y."/>
            <person name="Obille A."/>
            <person name="Becker A."/>
            <person name="Abrahante J.E."/>
            <person name="Garbe J."/>
            <person name="Badalamenti J.P."/>
            <person name="Herman A."/>
            <person name="Mangelson H."/>
            <person name="Liachko I."/>
            <person name="Sullivan S."/>
            <person name="Sone E.D."/>
            <person name="Koren S."/>
            <person name="Silverstein K.A.T."/>
            <person name="Beckman K.B."/>
            <person name="Gohl D.M."/>
        </authorList>
    </citation>
    <scope>NUCLEOTIDE SEQUENCE</scope>
    <source>
        <strain evidence="1">Duluth1</strain>
        <tissue evidence="1">Whole animal</tissue>
    </source>
</reference>
<evidence type="ECO:0000313" key="1">
    <source>
        <dbReference type="EMBL" id="KAH3839096.1"/>
    </source>
</evidence>